<protein>
    <submittedName>
        <fullName evidence="2">Kinase-like domain-containing protein</fullName>
    </submittedName>
</protein>
<dbReference type="OrthoDB" id="2306878at2759"/>
<dbReference type="InterPro" id="IPR051681">
    <property type="entry name" value="Ser/Thr_Kinases-Pseudokinases"/>
</dbReference>
<name>A0A397T764_9GLOM</name>
<dbReference type="SUPFAM" id="SSF56112">
    <property type="entry name" value="Protein kinase-like (PK-like)"/>
    <property type="match status" value="1"/>
</dbReference>
<dbReference type="InterPro" id="IPR011009">
    <property type="entry name" value="Kinase-like_dom_sf"/>
</dbReference>
<accession>A0A397T764</accession>
<feature type="domain" description="Protein kinase" evidence="1">
    <location>
        <begin position="234"/>
        <end position="510"/>
    </location>
</feature>
<keyword evidence="2" id="KW-0418">Kinase</keyword>
<sequence>MAGTIDNQAALDLLFAEFFQAPYFIATSARTQEIRERAIDLNTLLNVYSQATYVNDGFEVDDFRKWWKSRHHMEFRGAKNNRPISFLIIYSLYNDWKEEVMTSLCEKCNEKNLNENFCLNCVENGNKSACPHCYPNVEIPLQQYCIGHWLQKGEWTSNNKLLDECIRSTQIKYESDQIYGEVSVPPSVRRHRSHSGRSSSSLRDGELKFREVRARHEFVSFPSTFLEWIPFEQFKEVQIIGKSVFGVVFSAIWSNGPNWKWDQESKQYFREGERQVALKRLFNSDKDISSLIQEVQTHIQFSGEKNIPICYGITKDPSSGDYMLILEYATEGDLHDYLKRNNEKLTWKSRLETLLEIIEGLHKIHLEGSFHRKLHSGNILKNQTTTLISDLGMCCPAEIPTADYTSSGVYGVLPYVAPELLRGSHYTKSADIYSFGLIMWELATCERPFSDRAHDIQLASQICNGLRPYIDEKNRFTPKCYIDLMKRCWDADPYKRPFARELRDIIKRWYLGERNSLEFEEAEKIRQIKTNVEKLISHPDAVYQTRFLSFTNLPEPKI</sequence>
<proteinExistence type="predicted"/>
<evidence type="ECO:0000313" key="3">
    <source>
        <dbReference type="Proteomes" id="UP000265703"/>
    </source>
</evidence>
<dbReference type="InterPro" id="IPR000719">
    <property type="entry name" value="Prot_kinase_dom"/>
</dbReference>
<dbReference type="GO" id="GO:0005524">
    <property type="term" value="F:ATP binding"/>
    <property type="evidence" value="ECO:0007669"/>
    <property type="project" value="InterPro"/>
</dbReference>
<dbReference type="Proteomes" id="UP000265703">
    <property type="component" value="Unassembled WGS sequence"/>
</dbReference>
<dbReference type="PANTHER" id="PTHR44329">
    <property type="entry name" value="SERINE/THREONINE-PROTEIN KINASE TNNI3K-RELATED"/>
    <property type="match status" value="1"/>
</dbReference>
<dbReference type="PRINTS" id="PR00109">
    <property type="entry name" value="TYRKINASE"/>
</dbReference>
<reference evidence="2 3" key="1">
    <citation type="submission" date="2018-06" db="EMBL/GenBank/DDBJ databases">
        <title>Comparative genomics reveals the genomic features of Rhizophagus irregularis, R. cerebriforme, R. diaphanum and Gigaspora rosea, and their symbiotic lifestyle signature.</title>
        <authorList>
            <person name="Morin E."/>
            <person name="San Clemente H."/>
            <person name="Chen E.C.H."/>
            <person name="De La Providencia I."/>
            <person name="Hainaut M."/>
            <person name="Kuo A."/>
            <person name="Kohler A."/>
            <person name="Murat C."/>
            <person name="Tang N."/>
            <person name="Roy S."/>
            <person name="Loubradou J."/>
            <person name="Henrissat B."/>
            <person name="Grigoriev I.V."/>
            <person name="Corradi N."/>
            <person name="Roux C."/>
            <person name="Martin F.M."/>
        </authorList>
    </citation>
    <scope>NUCLEOTIDE SEQUENCE [LARGE SCALE GENOMIC DNA]</scope>
    <source>
        <strain evidence="2 3">DAOM 227022</strain>
    </source>
</reference>
<dbReference type="Pfam" id="PF07714">
    <property type="entry name" value="PK_Tyr_Ser-Thr"/>
    <property type="match status" value="1"/>
</dbReference>
<evidence type="ECO:0000259" key="1">
    <source>
        <dbReference type="PROSITE" id="PS50011"/>
    </source>
</evidence>
<dbReference type="AlphaFoldDB" id="A0A397T764"/>
<dbReference type="EMBL" id="QKYT01000135">
    <property type="protein sequence ID" value="RIA92077.1"/>
    <property type="molecule type" value="Genomic_DNA"/>
</dbReference>
<evidence type="ECO:0000313" key="2">
    <source>
        <dbReference type="EMBL" id="RIA92077.1"/>
    </source>
</evidence>
<comment type="caution">
    <text evidence="2">The sequence shown here is derived from an EMBL/GenBank/DDBJ whole genome shotgun (WGS) entry which is preliminary data.</text>
</comment>
<organism evidence="2 3">
    <name type="scientific">Glomus cerebriforme</name>
    <dbReference type="NCBI Taxonomy" id="658196"/>
    <lineage>
        <taxon>Eukaryota</taxon>
        <taxon>Fungi</taxon>
        <taxon>Fungi incertae sedis</taxon>
        <taxon>Mucoromycota</taxon>
        <taxon>Glomeromycotina</taxon>
        <taxon>Glomeromycetes</taxon>
        <taxon>Glomerales</taxon>
        <taxon>Glomeraceae</taxon>
        <taxon>Glomus</taxon>
    </lineage>
</organism>
<dbReference type="PROSITE" id="PS50011">
    <property type="entry name" value="PROTEIN_KINASE_DOM"/>
    <property type="match status" value="1"/>
</dbReference>
<keyword evidence="3" id="KW-1185">Reference proteome</keyword>
<dbReference type="InterPro" id="IPR001245">
    <property type="entry name" value="Ser-Thr/Tyr_kinase_cat_dom"/>
</dbReference>
<dbReference type="GO" id="GO:0004674">
    <property type="term" value="F:protein serine/threonine kinase activity"/>
    <property type="evidence" value="ECO:0007669"/>
    <property type="project" value="TreeGrafter"/>
</dbReference>
<gene>
    <name evidence="2" type="ORF">C1645_821151</name>
</gene>
<dbReference type="STRING" id="658196.A0A397T764"/>
<dbReference type="Gene3D" id="1.10.510.10">
    <property type="entry name" value="Transferase(Phosphotransferase) domain 1"/>
    <property type="match status" value="1"/>
</dbReference>
<keyword evidence="2" id="KW-0808">Transferase</keyword>